<feature type="region of interest" description="Disordered" evidence="2">
    <location>
        <begin position="1"/>
        <end position="25"/>
    </location>
</feature>
<evidence type="ECO:0000256" key="2">
    <source>
        <dbReference type="SAM" id="MobiDB-lite"/>
    </source>
</evidence>
<feature type="coiled-coil region" evidence="1">
    <location>
        <begin position="252"/>
        <end position="279"/>
    </location>
</feature>
<evidence type="ECO:0000313" key="4">
    <source>
        <dbReference type="Proteomes" id="UP001642260"/>
    </source>
</evidence>
<dbReference type="Proteomes" id="UP001642260">
    <property type="component" value="Unassembled WGS sequence"/>
</dbReference>
<organism evidence="3 4">
    <name type="scientific">Eruca vesicaria subsp. sativa</name>
    <name type="common">Garden rocket</name>
    <name type="synonym">Eruca sativa</name>
    <dbReference type="NCBI Taxonomy" id="29727"/>
    <lineage>
        <taxon>Eukaryota</taxon>
        <taxon>Viridiplantae</taxon>
        <taxon>Streptophyta</taxon>
        <taxon>Embryophyta</taxon>
        <taxon>Tracheophyta</taxon>
        <taxon>Spermatophyta</taxon>
        <taxon>Magnoliopsida</taxon>
        <taxon>eudicotyledons</taxon>
        <taxon>Gunneridae</taxon>
        <taxon>Pentapetalae</taxon>
        <taxon>rosids</taxon>
        <taxon>malvids</taxon>
        <taxon>Brassicales</taxon>
        <taxon>Brassicaceae</taxon>
        <taxon>Brassiceae</taxon>
        <taxon>Eruca</taxon>
    </lineage>
</organism>
<evidence type="ECO:0000313" key="3">
    <source>
        <dbReference type="EMBL" id="CAH8327492.1"/>
    </source>
</evidence>
<feature type="compositionally biased region" description="Polar residues" evidence="2">
    <location>
        <begin position="1"/>
        <end position="10"/>
    </location>
</feature>
<reference evidence="3 4" key="1">
    <citation type="submission" date="2022-03" db="EMBL/GenBank/DDBJ databases">
        <authorList>
            <person name="Macdonald S."/>
            <person name="Ahmed S."/>
            <person name="Newling K."/>
        </authorList>
    </citation>
    <scope>NUCLEOTIDE SEQUENCE [LARGE SCALE GENOMIC DNA]</scope>
</reference>
<name>A0ABC8JND1_ERUVS</name>
<accession>A0ABC8JND1</accession>
<sequence>MSKRSSSSVPLTAEKSYSKRRMDSPISESELGILSPAPLTCVSPPSLDVGPLSSVMEDDLIQWRKDYQLSSSVVLRGTHLARTGGEANVLRARALPLAQRQVAHLLSLAVMGRIRLRDSMVEEDPIEAFNRAIEAISERKGVATSVASGDDVMITGSRRKMVIKSEAVPSFQWRKLRSMTATRLSQRTFGSEYVAGGLSKVLRDLNARVFSQESVRSSGGDPAEVILILQKKLLQAKIKAIEGAVDTSSSEALELGRRNQELEEALEKLRIEIKASEDVKLMAVNGAKSPPDGM</sequence>
<keyword evidence="4" id="KW-1185">Reference proteome</keyword>
<gene>
    <name evidence="3" type="ORF">ERUC_LOCUS11099</name>
</gene>
<evidence type="ECO:0000256" key="1">
    <source>
        <dbReference type="SAM" id="Coils"/>
    </source>
</evidence>
<protein>
    <submittedName>
        <fullName evidence="3">Uncharacterized protein</fullName>
    </submittedName>
</protein>
<keyword evidence="1" id="KW-0175">Coiled coil</keyword>
<dbReference type="EMBL" id="CAKOAT010108265">
    <property type="protein sequence ID" value="CAH8327492.1"/>
    <property type="molecule type" value="Genomic_DNA"/>
</dbReference>
<comment type="caution">
    <text evidence="3">The sequence shown here is derived from an EMBL/GenBank/DDBJ whole genome shotgun (WGS) entry which is preliminary data.</text>
</comment>
<dbReference type="AlphaFoldDB" id="A0ABC8JND1"/>
<proteinExistence type="predicted"/>